<evidence type="ECO:0000259" key="8">
    <source>
        <dbReference type="SMART" id="SM00065"/>
    </source>
</evidence>
<dbReference type="RefSeq" id="WP_096352710.1">
    <property type="nucleotide sequence ID" value="NZ_AP014946.1"/>
</dbReference>
<protein>
    <recommendedName>
        <fullName evidence="2">histidine kinase</fullName>
        <ecNumber evidence="2">2.7.13.3</ecNumber>
    </recommendedName>
</protein>
<dbReference type="EMBL" id="AP014946">
    <property type="protein sequence ID" value="BAT58575.1"/>
    <property type="molecule type" value="Genomic_DNA"/>
</dbReference>
<dbReference type="Gene3D" id="3.30.565.10">
    <property type="entry name" value="Histidine kinase-like ATPase, C-terminal domain"/>
    <property type="match status" value="1"/>
</dbReference>
<dbReference type="EC" id="2.7.13.3" evidence="2"/>
<dbReference type="Pfam" id="PF01590">
    <property type="entry name" value="GAF"/>
    <property type="match status" value="1"/>
</dbReference>
<sequence>MNVRHNDRSSEHERLDALASFSILDTPREADFDDVAELASRICETPIAVVNLIGEGRQFFKAEVGLGVRETPLESSFCARAILEDEFLVVPDATKDPRFDCNPLVTGDPQLRFYAGALLKTDDGHAIGTVCVLDMKPRDLSPLQEKTLRVLARQVMNQLNLRRALAEKAKADARQAVLNQELSHRLKNSLAMVQAIALQTLKKTANAEAYQSFERRIEALGQAHELLLSKSFRSASVHAVVKSSLFLHNDGDRLSASGPEVNLGPNATLSLSLILHELATNAVKYGSLSNSSGNVDISWRTDGDEWSLIWKEMGGPTVRFPGNKGFGSRLIRLGMLGNRRSETDYAEDGIATRLVVPIADLTG</sequence>
<gene>
    <name evidence="10" type="ORF">GJW-30_1_01101</name>
</gene>
<proteinExistence type="predicted"/>
<dbReference type="Gene3D" id="3.30.450.40">
    <property type="match status" value="1"/>
</dbReference>
<reference evidence="10 11" key="1">
    <citation type="submission" date="2015-08" db="EMBL/GenBank/DDBJ databases">
        <title>Investigation of the bacterial diversity of lava forest soil.</title>
        <authorList>
            <person name="Lee J.S."/>
        </authorList>
    </citation>
    <scope>NUCLEOTIDE SEQUENCE [LARGE SCALE GENOMIC DNA]</scope>
    <source>
        <strain evidence="10 11">GJW-30</strain>
    </source>
</reference>
<dbReference type="SUPFAM" id="SSF55781">
    <property type="entry name" value="GAF domain-like"/>
    <property type="match status" value="1"/>
</dbReference>
<dbReference type="GO" id="GO:0004673">
    <property type="term" value="F:protein histidine kinase activity"/>
    <property type="evidence" value="ECO:0007669"/>
    <property type="project" value="UniProtKB-EC"/>
</dbReference>
<dbReference type="PANTHER" id="PTHR43102:SF2">
    <property type="entry name" value="GAF DOMAIN-CONTAINING PROTEIN"/>
    <property type="match status" value="1"/>
</dbReference>
<accession>A0A0S3PRL9</accession>
<evidence type="ECO:0000256" key="6">
    <source>
        <dbReference type="ARBA" id="ARBA00022777"/>
    </source>
</evidence>
<evidence type="ECO:0000256" key="3">
    <source>
        <dbReference type="ARBA" id="ARBA00022553"/>
    </source>
</evidence>
<evidence type="ECO:0000256" key="5">
    <source>
        <dbReference type="ARBA" id="ARBA00022741"/>
    </source>
</evidence>
<dbReference type="PANTHER" id="PTHR43102">
    <property type="entry name" value="SLR1143 PROTEIN"/>
    <property type="match status" value="1"/>
</dbReference>
<dbReference type="SMART" id="SM00065">
    <property type="entry name" value="GAF"/>
    <property type="match status" value="1"/>
</dbReference>
<dbReference type="InterPro" id="IPR036890">
    <property type="entry name" value="HATPase_C_sf"/>
</dbReference>
<feature type="domain" description="Signal transduction histidine kinase HWE region" evidence="9">
    <location>
        <begin position="181"/>
        <end position="260"/>
    </location>
</feature>
<keyword evidence="7" id="KW-0067">ATP-binding</keyword>
<dbReference type="Pfam" id="PF07536">
    <property type="entry name" value="HWE_HK"/>
    <property type="match status" value="1"/>
</dbReference>
<dbReference type="GO" id="GO:0005524">
    <property type="term" value="F:ATP binding"/>
    <property type="evidence" value="ECO:0007669"/>
    <property type="project" value="UniProtKB-KW"/>
</dbReference>
<keyword evidence="11" id="KW-1185">Reference proteome</keyword>
<dbReference type="InterPro" id="IPR011102">
    <property type="entry name" value="Sig_transdc_His_kinase_HWE"/>
</dbReference>
<keyword evidence="4 10" id="KW-0808">Transferase</keyword>
<comment type="catalytic activity">
    <reaction evidence="1">
        <text>ATP + protein L-histidine = ADP + protein N-phospho-L-histidine.</text>
        <dbReference type="EC" id="2.7.13.3"/>
    </reaction>
</comment>
<evidence type="ECO:0000256" key="4">
    <source>
        <dbReference type="ARBA" id="ARBA00022679"/>
    </source>
</evidence>
<dbReference type="KEGG" id="vgo:GJW-30_1_01101"/>
<evidence type="ECO:0000256" key="7">
    <source>
        <dbReference type="ARBA" id="ARBA00022840"/>
    </source>
</evidence>
<evidence type="ECO:0000259" key="9">
    <source>
        <dbReference type="SMART" id="SM00911"/>
    </source>
</evidence>
<evidence type="ECO:0000256" key="1">
    <source>
        <dbReference type="ARBA" id="ARBA00000085"/>
    </source>
</evidence>
<evidence type="ECO:0000313" key="11">
    <source>
        <dbReference type="Proteomes" id="UP000236884"/>
    </source>
</evidence>
<dbReference type="OrthoDB" id="9813940at2"/>
<organism evidence="10 11">
    <name type="scientific">Variibacter gotjawalensis</name>
    <dbReference type="NCBI Taxonomy" id="1333996"/>
    <lineage>
        <taxon>Bacteria</taxon>
        <taxon>Pseudomonadati</taxon>
        <taxon>Pseudomonadota</taxon>
        <taxon>Alphaproteobacteria</taxon>
        <taxon>Hyphomicrobiales</taxon>
        <taxon>Nitrobacteraceae</taxon>
        <taxon>Variibacter</taxon>
    </lineage>
</organism>
<dbReference type="InterPro" id="IPR003018">
    <property type="entry name" value="GAF"/>
</dbReference>
<evidence type="ECO:0000256" key="2">
    <source>
        <dbReference type="ARBA" id="ARBA00012438"/>
    </source>
</evidence>
<dbReference type="AlphaFoldDB" id="A0A0S3PRL9"/>
<feature type="domain" description="GAF" evidence="8">
    <location>
        <begin position="27"/>
        <end position="169"/>
    </location>
</feature>
<dbReference type="Proteomes" id="UP000236884">
    <property type="component" value="Chromosome"/>
</dbReference>
<dbReference type="InterPro" id="IPR029016">
    <property type="entry name" value="GAF-like_dom_sf"/>
</dbReference>
<name>A0A0S3PRL9_9BRAD</name>
<keyword evidence="3" id="KW-0597">Phosphoprotein</keyword>
<dbReference type="SMART" id="SM00911">
    <property type="entry name" value="HWE_HK"/>
    <property type="match status" value="1"/>
</dbReference>
<evidence type="ECO:0000313" key="10">
    <source>
        <dbReference type="EMBL" id="BAT58575.1"/>
    </source>
</evidence>
<keyword evidence="5" id="KW-0547">Nucleotide-binding</keyword>
<keyword evidence="6 10" id="KW-0418">Kinase</keyword>